<name>A0A0A8ZLD2_ARUDO</name>
<accession>A0A0A8ZLD2</accession>
<proteinExistence type="predicted"/>
<sequence length="32" mass="3888">MAICNQIRHRNSCSFYRVDELICSRSRRIVPY</sequence>
<evidence type="ECO:0000313" key="1">
    <source>
        <dbReference type="EMBL" id="JAD38513.1"/>
    </source>
</evidence>
<dbReference type="EMBL" id="GBRH01259382">
    <property type="protein sequence ID" value="JAD38513.1"/>
    <property type="molecule type" value="Transcribed_RNA"/>
</dbReference>
<dbReference type="AlphaFoldDB" id="A0A0A8ZLD2"/>
<reference evidence="1" key="2">
    <citation type="journal article" date="2015" name="Data Brief">
        <title>Shoot transcriptome of the giant reed, Arundo donax.</title>
        <authorList>
            <person name="Barrero R.A."/>
            <person name="Guerrero F.D."/>
            <person name="Moolhuijzen P."/>
            <person name="Goolsby J.A."/>
            <person name="Tidwell J."/>
            <person name="Bellgard S.E."/>
            <person name="Bellgard M.I."/>
        </authorList>
    </citation>
    <scope>NUCLEOTIDE SEQUENCE</scope>
    <source>
        <tissue evidence="1">Shoot tissue taken approximately 20 cm above the soil surface</tissue>
    </source>
</reference>
<reference evidence="1" key="1">
    <citation type="submission" date="2014-09" db="EMBL/GenBank/DDBJ databases">
        <authorList>
            <person name="Magalhaes I.L.F."/>
            <person name="Oliveira U."/>
            <person name="Santos F.R."/>
            <person name="Vidigal T.H.D.A."/>
            <person name="Brescovit A.D."/>
            <person name="Santos A.J."/>
        </authorList>
    </citation>
    <scope>NUCLEOTIDE SEQUENCE</scope>
    <source>
        <tissue evidence="1">Shoot tissue taken approximately 20 cm above the soil surface</tissue>
    </source>
</reference>
<organism evidence="1">
    <name type="scientific">Arundo donax</name>
    <name type="common">Giant reed</name>
    <name type="synonym">Donax arundinaceus</name>
    <dbReference type="NCBI Taxonomy" id="35708"/>
    <lineage>
        <taxon>Eukaryota</taxon>
        <taxon>Viridiplantae</taxon>
        <taxon>Streptophyta</taxon>
        <taxon>Embryophyta</taxon>
        <taxon>Tracheophyta</taxon>
        <taxon>Spermatophyta</taxon>
        <taxon>Magnoliopsida</taxon>
        <taxon>Liliopsida</taxon>
        <taxon>Poales</taxon>
        <taxon>Poaceae</taxon>
        <taxon>PACMAD clade</taxon>
        <taxon>Arundinoideae</taxon>
        <taxon>Arundineae</taxon>
        <taxon>Arundo</taxon>
    </lineage>
</organism>
<protein>
    <submittedName>
        <fullName evidence="1">Uncharacterized protein</fullName>
    </submittedName>
</protein>